<dbReference type="RefSeq" id="WP_090881230.1">
    <property type="nucleotide sequence ID" value="NZ_FMXQ01000017.1"/>
</dbReference>
<evidence type="ECO:0000313" key="1">
    <source>
        <dbReference type="EMBL" id="SDB58759.1"/>
    </source>
</evidence>
<organism evidence="1 2">
    <name type="scientific">Bauldia litoralis</name>
    <dbReference type="NCBI Taxonomy" id="665467"/>
    <lineage>
        <taxon>Bacteria</taxon>
        <taxon>Pseudomonadati</taxon>
        <taxon>Pseudomonadota</taxon>
        <taxon>Alphaproteobacteria</taxon>
        <taxon>Hyphomicrobiales</taxon>
        <taxon>Kaistiaceae</taxon>
        <taxon>Bauldia</taxon>
    </lineage>
</organism>
<dbReference type="SUPFAM" id="SSF54909">
    <property type="entry name" value="Dimeric alpha+beta barrel"/>
    <property type="match status" value="1"/>
</dbReference>
<sequence>MKKFIVLYMASPGDFDEMMKNTTPEMRKTFMDAWMNWMDANEASIVDGGAPLGKTKRVDSKGVSDTTNGVGGYSMVQADSADEAAKMFGKDHPHLQMPGAWIEIIEIMPM</sequence>
<dbReference type="AlphaFoldDB" id="A0A1G6EMT4"/>
<reference evidence="1 2" key="1">
    <citation type="submission" date="2016-10" db="EMBL/GenBank/DDBJ databases">
        <authorList>
            <person name="de Groot N.N."/>
        </authorList>
    </citation>
    <scope>NUCLEOTIDE SEQUENCE [LARGE SCALE GENOMIC DNA]</scope>
    <source>
        <strain evidence="1 2">ATCC 35022</strain>
    </source>
</reference>
<protein>
    <recommendedName>
        <fullName evidence="3">YCII-related domain-containing protein</fullName>
    </recommendedName>
</protein>
<gene>
    <name evidence="1" type="ORF">SAMN02982931_04729</name>
</gene>
<dbReference type="Proteomes" id="UP000199071">
    <property type="component" value="Unassembled WGS sequence"/>
</dbReference>
<name>A0A1G6EMT4_9HYPH</name>
<evidence type="ECO:0000313" key="2">
    <source>
        <dbReference type="Proteomes" id="UP000199071"/>
    </source>
</evidence>
<dbReference type="OrthoDB" id="5294869at2"/>
<dbReference type="InterPro" id="IPR011008">
    <property type="entry name" value="Dimeric_a/b-barrel"/>
</dbReference>
<dbReference type="EMBL" id="FMXQ01000017">
    <property type="protein sequence ID" value="SDB58759.1"/>
    <property type="molecule type" value="Genomic_DNA"/>
</dbReference>
<dbReference type="Gene3D" id="3.30.70.1060">
    <property type="entry name" value="Dimeric alpha+beta barrel"/>
    <property type="match status" value="1"/>
</dbReference>
<keyword evidence="2" id="KW-1185">Reference proteome</keyword>
<proteinExistence type="predicted"/>
<evidence type="ECO:0008006" key="3">
    <source>
        <dbReference type="Google" id="ProtNLM"/>
    </source>
</evidence>
<accession>A0A1G6EMT4</accession>